<evidence type="ECO:0000256" key="4">
    <source>
        <dbReference type="ARBA" id="ARBA00010617"/>
    </source>
</evidence>
<dbReference type="EMBL" id="LJIJ01001979">
    <property type="protein sequence ID" value="ODM90422.1"/>
    <property type="molecule type" value="Genomic_DNA"/>
</dbReference>
<keyword evidence="5 13" id="KW-0349">Heme</keyword>
<evidence type="ECO:0000256" key="10">
    <source>
        <dbReference type="ARBA" id="ARBA00023004"/>
    </source>
</evidence>
<dbReference type="STRING" id="48709.A0A1D2MBX8"/>
<evidence type="ECO:0000256" key="14">
    <source>
        <dbReference type="SAM" id="Phobius"/>
    </source>
</evidence>
<dbReference type="InterPro" id="IPR001128">
    <property type="entry name" value="Cyt_P450"/>
</dbReference>
<proteinExistence type="inferred from homology"/>
<dbReference type="Pfam" id="PF00067">
    <property type="entry name" value="p450"/>
    <property type="match status" value="1"/>
</dbReference>
<dbReference type="OrthoDB" id="1470350at2759"/>
<dbReference type="GO" id="GO:0005789">
    <property type="term" value="C:endoplasmic reticulum membrane"/>
    <property type="evidence" value="ECO:0007669"/>
    <property type="project" value="UniProtKB-SubCell"/>
</dbReference>
<dbReference type="Proteomes" id="UP000094527">
    <property type="component" value="Unassembled WGS sequence"/>
</dbReference>
<evidence type="ECO:0000313" key="16">
    <source>
        <dbReference type="Proteomes" id="UP000094527"/>
    </source>
</evidence>
<dbReference type="SUPFAM" id="SSF48264">
    <property type="entry name" value="Cytochrome P450"/>
    <property type="match status" value="1"/>
</dbReference>
<evidence type="ECO:0000256" key="11">
    <source>
        <dbReference type="ARBA" id="ARBA00023033"/>
    </source>
</evidence>
<keyword evidence="12 14" id="KW-0472">Membrane</keyword>
<dbReference type="InterPro" id="IPR050196">
    <property type="entry name" value="Cytochrome_P450_Monoox"/>
</dbReference>
<keyword evidence="8" id="KW-0492">Microsome</keyword>
<protein>
    <submittedName>
        <fullName evidence="15">Cytochrome P450 4c3</fullName>
    </submittedName>
</protein>
<comment type="caution">
    <text evidence="15">The sequence shown here is derived from an EMBL/GenBank/DDBJ whole genome shotgun (WGS) entry which is preliminary data.</text>
</comment>
<dbReference type="GO" id="GO:0016705">
    <property type="term" value="F:oxidoreductase activity, acting on paired donors, with incorporation or reduction of molecular oxygen"/>
    <property type="evidence" value="ECO:0007669"/>
    <property type="project" value="InterPro"/>
</dbReference>
<comment type="cofactor">
    <cofactor evidence="1 13">
        <name>heme</name>
        <dbReference type="ChEBI" id="CHEBI:30413"/>
    </cofactor>
</comment>
<evidence type="ECO:0000256" key="1">
    <source>
        <dbReference type="ARBA" id="ARBA00001971"/>
    </source>
</evidence>
<dbReference type="GO" id="GO:0004497">
    <property type="term" value="F:monooxygenase activity"/>
    <property type="evidence" value="ECO:0007669"/>
    <property type="project" value="UniProtKB-KW"/>
</dbReference>
<dbReference type="InterPro" id="IPR036396">
    <property type="entry name" value="Cyt_P450_sf"/>
</dbReference>
<evidence type="ECO:0000256" key="12">
    <source>
        <dbReference type="ARBA" id="ARBA00023136"/>
    </source>
</evidence>
<name>A0A1D2MBX8_ORCCI</name>
<keyword evidence="7" id="KW-0256">Endoplasmic reticulum</keyword>
<evidence type="ECO:0000256" key="3">
    <source>
        <dbReference type="ARBA" id="ARBA00004586"/>
    </source>
</evidence>
<feature type="transmembrane region" description="Helical" evidence="14">
    <location>
        <begin position="12"/>
        <end position="38"/>
    </location>
</feature>
<keyword evidence="14" id="KW-0812">Transmembrane</keyword>
<keyword evidence="16" id="KW-1185">Reference proteome</keyword>
<organism evidence="15 16">
    <name type="scientific">Orchesella cincta</name>
    <name type="common">Springtail</name>
    <name type="synonym">Podura cincta</name>
    <dbReference type="NCBI Taxonomy" id="48709"/>
    <lineage>
        <taxon>Eukaryota</taxon>
        <taxon>Metazoa</taxon>
        <taxon>Ecdysozoa</taxon>
        <taxon>Arthropoda</taxon>
        <taxon>Hexapoda</taxon>
        <taxon>Collembola</taxon>
        <taxon>Entomobryomorpha</taxon>
        <taxon>Entomobryoidea</taxon>
        <taxon>Orchesellidae</taxon>
        <taxon>Orchesellinae</taxon>
        <taxon>Orchesella</taxon>
    </lineage>
</organism>
<keyword evidence="11" id="KW-0503">Monooxygenase</keyword>
<accession>A0A1D2MBX8</accession>
<feature type="binding site" description="axial binding residue" evidence="13">
    <location>
        <position position="394"/>
    </location>
    <ligand>
        <name>heme</name>
        <dbReference type="ChEBI" id="CHEBI:30413"/>
    </ligand>
    <ligandPart>
        <name>Fe</name>
        <dbReference type="ChEBI" id="CHEBI:18248"/>
    </ligandPart>
</feature>
<comment type="similarity">
    <text evidence="4">Belongs to the cytochrome P450 family.</text>
</comment>
<keyword evidence="14" id="KW-1133">Transmembrane helix</keyword>
<evidence type="ECO:0000256" key="6">
    <source>
        <dbReference type="ARBA" id="ARBA00022723"/>
    </source>
</evidence>
<evidence type="ECO:0000256" key="2">
    <source>
        <dbReference type="ARBA" id="ARBA00004524"/>
    </source>
</evidence>
<evidence type="ECO:0000256" key="7">
    <source>
        <dbReference type="ARBA" id="ARBA00022824"/>
    </source>
</evidence>
<evidence type="ECO:0000313" key="15">
    <source>
        <dbReference type="EMBL" id="ODM90422.1"/>
    </source>
</evidence>
<dbReference type="InterPro" id="IPR002401">
    <property type="entry name" value="Cyt_P450_E_grp-I"/>
</dbReference>
<dbReference type="AlphaFoldDB" id="A0A1D2MBX8"/>
<reference evidence="15 16" key="1">
    <citation type="journal article" date="2016" name="Genome Biol. Evol.">
        <title>Gene Family Evolution Reflects Adaptation to Soil Environmental Stressors in the Genome of the Collembolan Orchesella cincta.</title>
        <authorList>
            <person name="Faddeeva-Vakhrusheva A."/>
            <person name="Derks M.F."/>
            <person name="Anvar S.Y."/>
            <person name="Agamennone V."/>
            <person name="Suring W."/>
            <person name="Smit S."/>
            <person name="van Straalen N.M."/>
            <person name="Roelofs D."/>
        </authorList>
    </citation>
    <scope>NUCLEOTIDE SEQUENCE [LARGE SCALE GENOMIC DNA]</scope>
    <source>
        <tissue evidence="15">Mixed pool</tissue>
    </source>
</reference>
<dbReference type="GO" id="GO:0020037">
    <property type="term" value="F:heme binding"/>
    <property type="evidence" value="ECO:0007669"/>
    <property type="project" value="InterPro"/>
</dbReference>
<evidence type="ECO:0000256" key="8">
    <source>
        <dbReference type="ARBA" id="ARBA00022848"/>
    </source>
</evidence>
<dbReference type="PRINTS" id="PR00463">
    <property type="entry name" value="EP450I"/>
</dbReference>
<keyword evidence="10 13" id="KW-0408">Iron</keyword>
<evidence type="ECO:0000256" key="9">
    <source>
        <dbReference type="ARBA" id="ARBA00023002"/>
    </source>
</evidence>
<sequence>MSVENEAMETLVPMYMTACTAWTKYILLVLVLTVCALFKLRRGSKISKRGEILVDRLPGPTALPILGNSLDLRVENEGSLYHERRKLLNPGYGISLIRKSIPNINQHSAMLVKTYLKFAESGENVNTYPIMTKAAIRLVWDSLFGKKIADDAPDVSNYINAMFTSSYYHTNRVFKPWLRPDFIFNMTAGSKLAMDGIHFVNDFAKRSVDERRIYWEKKKTFSRRSVEDVSKSSEESENVKGDDWECTLITFWNNKRKDYFQEKDVLCEFSVFTIGGYETTSIALTNALYLLATYPEHQKKVVEELDSIFGEGFDPSTFQVTMNQVKEMKHLDLYDGRVIPAGVQLFVFMYWIHRDPKYFPDPEAFIPERFSKESDFYREKAYSYIPFSVLPRSCIGQSYAMVSLKIFLAYLLKAYEWTAVTPRDQLKMSFQYSSHPKNSIFEAET</sequence>
<keyword evidence="9" id="KW-0560">Oxidoreductase</keyword>
<evidence type="ECO:0000256" key="5">
    <source>
        <dbReference type="ARBA" id="ARBA00022617"/>
    </source>
</evidence>
<keyword evidence="6 13" id="KW-0479">Metal-binding</keyword>
<dbReference type="PANTHER" id="PTHR24291">
    <property type="entry name" value="CYTOCHROME P450 FAMILY 4"/>
    <property type="match status" value="1"/>
</dbReference>
<gene>
    <name evidence="15" type="ORF">Ocin01_16264</name>
</gene>
<evidence type="ECO:0000256" key="13">
    <source>
        <dbReference type="PIRSR" id="PIRSR602401-1"/>
    </source>
</evidence>
<comment type="subcellular location">
    <subcellularLocation>
        <location evidence="3">Endoplasmic reticulum membrane</location>
    </subcellularLocation>
    <subcellularLocation>
        <location evidence="2">Microsome membrane</location>
    </subcellularLocation>
</comment>
<dbReference type="Gene3D" id="1.10.630.10">
    <property type="entry name" value="Cytochrome P450"/>
    <property type="match status" value="1"/>
</dbReference>
<dbReference type="PANTHER" id="PTHR24291:SF189">
    <property type="entry name" value="CYTOCHROME P450 4C3-RELATED"/>
    <property type="match status" value="1"/>
</dbReference>
<dbReference type="PRINTS" id="PR00385">
    <property type="entry name" value="P450"/>
</dbReference>
<dbReference type="GO" id="GO:0005506">
    <property type="term" value="F:iron ion binding"/>
    <property type="evidence" value="ECO:0007669"/>
    <property type="project" value="InterPro"/>
</dbReference>